<evidence type="ECO:0000313" key="3">
    <source>
        <dbReference type="Proteomes" id="UP001175226"/>
    </source>
</evidence>
<evidence type="ECO:0000313" key="2">
    <source>
        <dbReference type="EMBL" id="KAK0448588.1"/>
    </source>
</evidence>
<gene>
    <name evidence="2" type="ORF">EV421DRAFT_1469274</name>
</gene>
<protein>
    <submittedName>
        <fullName evidence="2">Uncharacterized protein</fullName>
    </submittedName>
</protein>
<feature type="signal peptide" evidence="1">
    <location>
        <begin position="1"/>
        <end position="18"/>
    </location>
</feature>
<keyword evidence="3" id="KW-1185">Reference proteome</keyword>
<accession>A0AA39JXT9</accession>
<proteinExistence type="predicted"/>
<keyword evidence="1" id="KW-0732">Signal</keyword>
<organism evidence="2 3">
    <name type="scientific">Armillaria borealis</name>
    <dbReference type="NCBI Taxonomy" id="47425"/>
    <lineage>
        <taxon>Eukaryota</taxon>
        <taxon>Fungi</taxon>
        <taxon>Dikarya</taxon>
        <taxon>Basidiomycota</taxon>
        <taxon>Agaricomycotina</taxon>
        <taxon>Agaricomycetes</taxon>
        <taxon>Agaricomycetidae</taxon>
        <taxon>Agaricales</taxon>
        <taxon>Marasmiineae</taxon>
        <taxon>Physalacriaceae</taxon>
        <taxon>Armillaria</taxon>
    </lineage>
</organism>
<dbReference type="EMBL" id="JAUEPT010000009">
    <property type="protein sequence ID" value="KAK0448588.1"/>
    <property type="molecule type" value="Genomic_DNA"/>
</dbReference>
<dbReference type="AlphaFoldDB" id="A0AA39JXT9"/>
<evidence type="ECO:0000256" key="1">
    <source>
        <dbReference type="SAM" id="SignalP"/>
    </source>
</evidence>
<feature type="chain" id="PRO_5041323878" evidence="1">
    <location>
        <begin position="19"/>
        <end position="77"/>
    </location>
</feature>
<dbReference type="Proteomes" id="UP001175226">
    <property type="component" value="Unassembled WGS sequence"/>
</dbReference>
<comment type="caution">
    <text evidence="2">The sequence shown here is derived from an EMBL/GenBank/DDBJ whole genome shotgun (WGS) entry which is preliminary data.</text>
</comment>
<name>A0AA39JXT9_9AGAR</name>
<reference evidence="2" key="1">
    <citation type="submission" date="2023-06" db="EMBL/GenBank/DDBJ databases">
        <authorList>
            <consortium name="Lawrence Berkeley National Laboratory"/>
            <person name="Ahrendt S."/>
            <person name="Sahu N."/>
            <person name="Indic B."/>
            <person name="Wong-Bajracharya J."/>
            <person name="Merenyi Z."/>
            <person name="Ke H.-M."/>
            <person name="Monk M."/>
            <person name="Kocsube S."/>
            <person name="Drula E."/>
            <person name="Lipzen A."/>
            <person name="Balint B."/>
            <person name="Henrissat B."/>
            <person name="Andreopoulos B."/>
            <person name="Martin F.M."/>
            <person name="Harder C.B."/>
            <person name="Rigling D."/>
            <person name="Ford K.L."/>
            <person name="Foster G.D."/>
            <person name="Pangilinan J."/>
            <person name="Papanicolaou A."/>
            <person name="Barry K."/>
            <person name="LaButti K."/>
            <person name="Viragh M."/>
            <person name="Koriabine M."/>
            <person name="Yan M."/>
            <person name="Riley R."/>
            <person name="Champramary S."/>
            <person name="Plett K.L."/>
            <person name="Tsai I.J."/>
            <person name="Slot J."/>
            <person name="Sipos G."/>
            <person name="Plett J."/>
            <person name="Nagy L.G."/>
            <person name="Grigoriev I.V."/>
        </authorList>
    </citation>
    <scope>NUCLEOTIDE SEQUENCE</scope>
    <source>
        <strain evidence="2">FPL87.14</strain>
    </source>
</reference>
<sequence length="77" mass="8904">MTLCGLLIHCLHESVALSMPPYINLRMTSTPYFMSFFLVWHKELSNLGCCSFQFVDPLPCSWSRTFLCEQNLNGRNL</sequence>